<dbReference type="AlphaFoldDB" id="B3E1D5"/>
<accession>B3E1D5</accession>
<dbReference type="KEGG" id="min:Minf_0876"/>
<proteinExistence type="predicted"/>
<dbReference type="Proteomes" id="UP000009149">
    <property type="component" value="Chromosome"/>
</dbReference>
<dbReference type="HOGENOM" id="CLU_1584562_0_0_0"/>
<gene>
    <name evidence="1" type="ordered locus">Minf_0876</name>
</gene>
<protein>
    <submittedName>
        <fullName evidence="1">Uncharacterized protein</fullName>
    </submittedName>
</protein>
<name>B3E1D5_METI4</name>
<dbReference type="EMBL" id="CP000975">
    <property type="protein sequence ID" value="ACD82931.1"/>
    <property type="molecule type" value="Genomic_DNA"/>
</dbReference>
<organism evidence="1 2">
    <name type="scientific">Methylacidiphilum infernorum (isolate V4)</name>
    <name type="common">Methylokorus infernorum (strain V4)</name>
    <dbReference type="NCBI Taxonomy" id="481448"/>
    <lineage>
        <taxon>Bacteria</taxon>
        <taxon>Pseudomonadati</taxon>
        <taxon>Verrucomicrobiota</taxon>
        <taxon>Methylacidiphilae</taxon>
        <taxon>Methylacidiphilales</taxon>
        <taxon>Methylacidiphilaceae</taxon>
        <taxon>Methylacidiphilum (ex Ratnadevi et al. 2023)</taxon>
    </lineage>
</organism>
<evidence type="ECO:0000313" key="2">
    <source>
        <dbReference type="Proteomes" id="UP000009149"/>
    </source>
</evidence>
<evidence type="ECO:0000313" key="1">
    <source>
        <dbReference type="EMBL" id="ACD82931.1"/>
    </source>
</evidence>
<dbReference type="STRING" id="481448.Minf_0876"/>
<reference evidence="1 2" key="1">
    <citation type="journal article" date="2008" name="Biol. Direct">
        <title>Complete genome sequence of the extremely acidophilic methanotroph isolate V4, Methylacidiphilum infernorum, a representative of the bacterial phylum Verrucomicrobia.</title>
        <authorList>
            <person name="Hou S."/>
            <person name="Makarova K.S."/>
            <person name="Saw J.H."/>
            <person name="Senin P."/>
            <person name="Ly B.V."/>
            <person name="Zhou Z."/>
            <person name="Ren Y."/>
            <person name="Wang J."/>
            <person name="Galperin M.Y."/>
            <person name="Omelchenko M.V."/>
            <person name="Wolf Y.I."/>
            <person name="Yutin N."/>
            <person name="Koonin E.V."/>
            <person name="Stott M.B."/>
            <person name="Mountain B.W."/>
            <person name="Crowe M.A."/>
            <person name="Smirnova A.V."/>
            <person name="Dunfield P.F."/>
            <person name="Feng L."/>
            <person name="Wang L."/>
            <person name="Alam M."/>
        </authorList>
    </citation>
    <scope>NUCLEOTIDE SEQUENCE [LARGE SCALE GENOMIC DNA]</scope>
    <source>
        <strain evidence="2">Isolate V4</strain>
    </source>
</reference>
<sequence length="168" mass="19097">MSPDRGSLPLQFDPSLLSVLMPSTHRDYNTQQPIASCRFFKQRLIRKKAKEKNVHEKADLRDEDPLKIAIRPIAPPYIHSDRPIFLSTLQTRYPVVPRNFKEISLFLAGNLVQKLVRTGLSTVDLIQFTSACFLGVHRECRQLNRLGTLLDALASLLPFVLNPRPKPG</sequence>